<proteinExistence type="predicted"/>
<evidence type="ECO:0000313" key="4">
    <source>
        <dbReference type="Proteomes" id="UP000325957"/>
    </source>
</evidence>
<dbReference type="Pfam" id="PF17765">
    <property type="entry name" value="MLTR_LBD"/>
    <property type="match status" value="1"/>
</dbReference>
<feature type="compositionally biased region" description="Basic and acidic residues" evidence="1">
    <location>
        <begin position="300"/>
        <end position="310"/>
    </location>
</feature>
<dbReference type="OrthoDB" id="3518652at2"/>
<dbReference type="AlphaFoldDB" id="A0A5J5KW80"/>
<sequence length="310" mass="33923">MSEKDEVREFLISRRAQVTPAQAGLPDLGEQRRVPGLRREEVAALAGVSTGYYTRLERGGIRGASESVLSAVARALQLTDVEREYLLRLARAGSPGPDTAAQASPAVRPSLRRLVDSIGVPAIVQTPRLDLVAGNALARALFAPVFEDPRGANFARFNYLDPRARDFYADWPLARRTGAAILRLEAGRNPLDDELTALIGELSTLSPYFREDWARRDVHEHRTGVKHFVHPQVGRLEMIFEVMETPGEPGHRLVTYGAEPGSETAEKLAILGSLSAAPRPDTGPHPETDADDVGPAAQAHPREQQRKENP</sequence>
<dbReference type="SUPFAM" id="SSF47413">
    <property type="entry name" value="lambda repressor-like DNA-binding domains"/>
    <property type="match status" value="1"/>
</dbReference>
<dbReference type="GO" id="GO:0003677">
    <property type="term" value="F:DNA binding"/>
    <property type="evidence" value="ECO:0007669"/>
    <property type="project" value="InterPro"/>
</dbReference>
<reference evidence="3 4" key="1">
    <citation type="submission" date="2019-05" db="EMBL/GenBank/DDBJ databases">
        <title>Kocuria coralli sp. nov., a novel actinobacterium isolated from coral reef seawater.</title>
        <authorList>
            <person name="Li J."/>
        </authorList>
    </citation>
    <scope>NUCLEOTIDE SEQUENCE [LARGE SCALE GENOMIC DNA]</scope>
    <source>
        <strain evidence="3 4">SCSIO 13007</strain>
    </source>
</reference>
<name>A0A5J5KW80_9MICC</name>
<dbReference type="PANTHER" id="PTHR35010:SF2">
    <property type="entry name" value="BLL4672 PROTEIN"/>
    <property type="match status" value="1"/>
</dbReference>
<gene>
    <name evidence="3" type="ORF">FCK90_09675</name>
</gene>
<evidence type="ECO:0000259" key="2">
    <source>
        <dbReference type="PROSITE" id="PS50943"/>
    </source>
</evidence>
<protein>
    <submittedName>
        <fullName evidence="3">Helix-turn-helix domain-containing protein</fullName>
    </submittedName>
</protein>
<keyword evidence="4" id="KW-1185">Reference proteome</keyword>
<evidence type="ECO:0000313" key="3">
    <source>
        <dbReference type="EMBL" id="KAA9393923.1"/>
    </source>
</evidence>
<dbReference type="Gene3D" id="1.10.260.40">
    <property type="entry name" value="lambda repressor-like DNA-binding domains"/>
    <property type="match status" value="1"/>
</dbReference>
<dbReference type="RefSeq" id="WP_158034103.1">
    <property type="nucleotide sequence ID" value="NZ_ML708619.1"/>
</dbReference>
<dbReference type="CDD" id="cd00093">
    <property type="entry name" value="HTH_XRE"/>
    <property type="match status" value="1"/>
</dbReference>
<dbReference type="PROSITE" id="PS50943">
    <property type="entry name" value="HTH_CROC1"/>
    <property type="match status" value="1"/>
</dbReference>
<dbReference type="InterPro" id="IPR001387">
    <property type="entry name" value="Cro/C1-type_HTH"/>
</dbReference>
<dbReference type="Pfam" id="PF13560">
    <property type="entry name" value="HTH_31"/>
    <property type="match status" value="1"/>
</dbReference>
<evidence type="ECO:0000256" key="1">
    <source>
        <dbReference type="SAM" id="MobiDB-lite"/>
    </source>
</evidence>
<dbReference type="InterPro" id="IPR010982">
    <property type="entry name" value="Lambda_DNA-bd_dom_sf"/>
</dbReference>
<accession>A0A5J5KW80</accession>
<dbReference type="EMBL" id="SZWF01000013">
    <property type="protein sequence ID" value="KAA9393923.1"/>
    <property type="molecule type" value="Genomic_DNA"/>
</dbReference>
<dbReference type="Gene3D" id="3.30.450.180">
    <property type="match status" value="1"/>
</dbReference>
<organism evidence="3 4">
    <name type="scientific">Kocuria coralli</name>
    <dbReference type="NCBI Taxonomy" id="1461025"/>
    <lineage>
        <taxon>Bacteria</taxon>
        <taxon>Bacillati</taxon>
        <taxon>Actinomycetota</taxon>
        <taxon>Actinomycetes</taxon>
        <taxon>Micrococcales</taxon>
        <taxon>Micrococcaceae</taxon>
        <taxon>Kocuria</taxon>
    </lineage>
</organism>
<dbReference type="Proteomes" id="UP000325957">
    <property type="component" value="Unassembled WGS sequence"/>
</dbReference>
<comment type="caution">
    <text evidence="3">The sequence shown here is derived from an EMBL/GenBank/DDBJ whole genome shotgun (WGS) entry which is preliminary data.</text>
</comment>
<feature type="region of interest" description="Disordered" evidence="1">
    <location>
        <begin position="270"/>
        <end position="310"/>
    </location>
</feature>
<dbReference type="PANTHER" id="PTHR35010">
    <property type="entry name" value="BLL4672 PROTEIN-RELATED"/>
    <property type="match status" value="1"/>
</dbReference>
<feature type="domain" description="HTH cro/C1-type" evidence="2">
    <location>
        <begin position="36"/>
        <end position="83"/>
    </location>
</feature>
<dbReference type="SMART" id="SM00530">
    <property type="entry name" value="HTH_XRE"/>
    <property type="match status" value="1"/>
</dbReference>
<dbReference type="InterPro" id="IPR041413">
    <property type="entry name" value="MLTR_LBD"/>
</dbReference>